<proteinExistence type="predicted"/>
<sequence>MTALRHLLGRRPRRAGPAAAPELAPPRPDRPFIAVGDVHGRADLLRALEAQLADLPPDWPLVFVGDYVDRGEESAAVLRHLMQEAPRPRVCLMGNHEDMLLRFLDAPEAEARRWLRNGGLQTLASFGVGGSPTQAPVAARDALVEAMGPEVIDWLRARPLHWQSGDVAVVHAGADPALPLAGQPREVLLWGHPDFARGARDDGLWILHGHTIVEAPRAEGGRIAVDTGAFATGRLTAAVVEPGGVRFLGTGG</sequence>
<gene>
    <name evidence="3" type="ORF">DRV84_12415</name>
</gene>
<organism evidence="3 4">
    <name type="scientific">Rhodosalinus sediminis</name>
    <dbReference type="NCBI Taxonomy" id="1940533"/>
    <lineage>
        <taxon>Bacteria</taxon>
        <taxon>Pseudomonadati</taxon>
        <taxon>Pseudomonadota</taxon>
        <taxon>Alphaproteobacteria</taxon>
        <taxon>Rhodobacterales</taxon>
        <taxon>Paracoccaceae</taxon>
        <taxon>Rhodosalinus</taxon>
    </lineage>
</organism>
<dbReference type="InterPro" id="IPR004843">
    <property type="entry name" value="Calcineurin-like_PHP"/>
</dbReference>
<accession>A0A3D9BNR5</accession>
<dbReference type="GO" id="GO:0110154">
    <property type="term" value="P:RNA decapping"/>
    <property type="evidence" value="ECO:0007669"/>
    <property type="project" value="TreeGrafter"/>
</dbReference>
<dbReference type="PANTHER" id="PTHR42850">
    <property type="entry name" value="METALLOPHOSPHOESTERASE"/>
    <property type="match status" value="1"/>
</dbReference>
<dbReference type="InterPro" id="IPR029052">
    <property type="entry name" value="Metallo-depent_PP-like"/>
</dbReference>
<dbReference type="Proteomes" id="UP000257131">
    <property type="component" value="Unassembled WGS sequence"/>
</dbReference>
<dbReference type="GO" id="GO:0016791">
    <property type="term" value="F:phosphatase activity"/>
    <property type="evidence" value="ECO:0007669"/>
    <property type="project" value="TreeGrafter"/>
</dbReference>
<name>A0A3D9BNR5_9RHOB</name>
<dbReference type="OrthoDB" id="9807890at2"/>
<reference evidence="3 4" key="1">
    <citation type="journal article" date="2017" name="Int. J. Syst. Evol. Microbiol.">
        <title>Rhodosalinus sediminis gen. nov., sp. nov., isolated from marine saltern.</title>
        <authorList>
            <person name="Guo L.Y."/>
            <person name="Ling S.K."/>
            <person name="Li C.M."/>
            <person name="Chen G.J."/>
            <person name="Du Z.J."/>
        </authorList>
    </citation>
    <scope>NUCLEOTIDE SEQUENCE [LARGE SCALE GENOMIC DNA]</scope>
    <source>
        <strain evidence="3 4">WDN1C137</strain>
    </source>
</reference>
<dbReference type="EMBL" id="QOHR01000021">
    <property type="protein sequence ID" value="REC55165.1"/>
    <property type="molecule type" value="Genomic_DNA"/>
</dbReference>
<keyword evidence="4" id="KW-1185">Reference proteome</keyword>
<dbReference type="InterPro" id="IPR050126">
    <property type="entry name" value="Ap4A_hydrolase"/>
</dbReference>
<dbReference type="Pfam" id="PF00149">
    <property type="entry name" value="Metallophos"/>
    <property type="match status" value="1"/>
</dbReference>
<feature type="region of interest" description="Disordered" evidence="1">
    <location>
        <begin position="1"/>
        <end position="28"/>
    </location>
</feature>
<dbReference type="GO" id="GO:0008803">
    <property type="term" value="F:bis(5'-nucleosyl)-tetraphosphatase (symmetrical) activity"/>
    <property type="evidence" value="ECO:0007669"/>
    <property type="project" value="TreeGrafter"/>
</dbReference>
<dbReference type="Gene3D" id="3.60.21.10">
    <property type="match status" value="1"/>
</dbReference>
<dbReference type="CDD" id="cd00144">
    <property type="entry name" value="MPP_PPP_family"/>
    <property type="match status" value="1"/>
</dbReference>
<comment type="caution">
    <text evidence="3">The sequence shown here is derived from an EMBL/GenBank/DDBJ whole genome shotgun (WGS) entry which is preliminary data.</text>
</comment>
<dbReference type="GO" id="GO:0005737">
    <property type="term" value="C:cytoplasm"/>
    <property type="evidence" value="ECO:0007669"/>
    <property type="project" value="TreeGrafter"/>
</dbReference>
<evidence type="ECO:0000256" key="1">
    <source>
        <dbReference type="SAM" id="MobiDB-lite"/>
    </source>
</evidence>
<feature type="domain" description="Calcineurin-like phosphoesterase" evidence="2">
    <location>
        <begin position="31"/>
        <end position="211"/>
    </location>
</feature>
<dbReference type="AlphaFoldDB" id="A0A3D9BNR5"/>
<dbReference type="PANTHER" id="PTHR42850:SF4">
    <property type="entry name" value="ZINC-DEPENDENT ENDOPOLYPHOSPHATASE"/>
    <property type="match status" value="1"/>
</dbReference>
<evidence type="ECO:0000313" key="4">
    <source>
        <dbReference type="Proteomes" id="UP000257131"/>
    </source>
</evidence>
<dbReference type="SUPFAM" id="SSF56300">
    <property type="entry name" value="Metallo-dependent phosphatases"/>
    <property type="match status" value="1"/>
</dbReference>
<evidence type="ECO:0000313" key="3">
    <source>
        <dbReference type="EMBL" id="REC55165.1"/>
    </source>
</evidence>
<protein>
    <submittedName>
        <fullName evidence="3">Serine/threonine protein phosphatase</fullName>
    </submittedName>
</protein>
<evidence type="ECO:0000259" key="2">
    <source>
        <dbReference type="Pfam" id="PF00149"/>
    </source>
</evidence>